<dbReference type="GO" id="GO:0030136">
    <property type="term" value="C:clathrin-coated vesicle"/>
    <property type="evidence" value="ECO:0007669"/>
    <property type="project" value="InterPro"/>
</dbReference>
<feature type="region of interest" description="Disordered" evidence="1">
    <location>
        <begin position="304"/>
        <end position="342"/>
    </location>
</feature>
<dbReference type="OrthoDB" id="682511at2759"/>
<accession>A0A6G1CIK2</accession>
<dbReference type="SUPFAM" id="SSF48464">
    <property type="entry name" value="ENTH/VHS domain"/>
    <property type="match status" value="1"/>
</dbReference>
<dbReference type="GO" id="GO:0032050">
    <property type="term" value="F:clathrin heavy chain binding"/>
    <property type="evidence" value="ECO:0007669"/>
    <property type="project" value="TreeGrafter"/>
</dbReference>
<reference evidence="3 4" key="1">
    <citation type="submission" date="2019-11" db="EMBL/GenBank/DDBJ databases">
        <title>Whole genome sequence of Oryza granulata.</title>
        <authorList>
            <person name="Li W."/>
        </authorList>
    </citation>
    <scope>NUCLEOTIDE SEQUENCE [LARGE SCALE GENOMIC DNA]</scope>
    <source>
        <strain evidence="4">cv. Menghai</strain>
        <tissue evidence="3">Leaf</tissue>
    </source>
</reference>
<dbReference type="GO" id="GO:0005546">
    <property type="term" value="F:phosphatidylinositol-4,5-bisphosphate binding"/>
    <property type="evidence" value="ECO:0007669"/>
    <property type="project" value="TreeGrafter"/>
</dbReference>
<dbReference type="InterPro" id="IPR045192">
    <property type="entry name" value="AP180-like"/>
</dbReference>
<dbReference type="GO" id="GO:0048268">
    <property type="term" value="P:clathrin coat assembly"/>
    <property type="evidence" value="ECO:0007669"/>
    <property type="project" value="InterPro"/>
</dbReference>
<organism evidence="3 4">
    <name type="scientific">Oryza meyeriana var. granulata</name>
    <dbReference type="NCBI Taxonomy" id="110450"/>
    <lineage>
        <taxon>Eukaryota</taxon>
        <taxon>Viridiplantae</taxon>
        <taxon>Streptophyta</taxon>
        <taxon>Embryophyta</taxon>
        <taxon>Tracheophyta</taxon>
        <taxon>Spermatophyta</taxon>
        <taxon>Magnoliopsida</taxon>
        <taxon>Liliopsida</taxon>
        <taxon>Poales</taxon>
        <taxon>Poaceae</taxon>
        <taxon>BOP clade</taxon>
        <taxon>Oryzoideae</taxon>
        <taxon>Oryzeae</taxon>
        <taxon>Oryzinae</taxon>
        <taxon>Oryza</taxon>
        <taxon>Oryza meyeriana</taxon>
    </lineage>
</organism>
<dbReference type="GO" id="GO:0005545">
    <property type="term" value="F:1-phosphatidylinositol binding"/>
    <property type="evidence" value="ECO:0007669"/>
    <property type="project" value="InterPro"/>
</dbReference>
<evidence type="ECO:0000259" key="2">
    <source>
        <dbReference type="Pfam" id="PF07651"/>
    </source>
</evidence>
<evidence type="ECO:0000313" key="3">
    <source>
        <dbReference type="EMBL" id="KAF0899891.1"/>
    </source>
</evidence>
<comment type="caution">
    <text evidence="3">The sequence shown here is derived from an EMBL/GenBank/DDBJ whole genome shotgun (WGS) entry which is preliminary data.</text>
</comment>
<dbReference type="InterPro" id="IPR014712">
    <property type="entry name" value="ANTH_dom_sf"/>
</dbReference>
<dbReference type="GO" id="GO:0000149">
    <property type="term" value="F:SNARE binding"/>
    <property type="evidence" value="ECO:0007669"/>
    <property type="project" value="TreeGrafter"/>
</dbReference>
<feature type="domain" description="AP180 N-terminal homology (ANTH)" evidence="2">
    <location>
        <begin position="96"/>
        <end position="221"/>
    </location>
</feature>
<name>A0A6G1CIK2_9ORYZ</name>
<dbReference type="Gene3D" id="1.20.58.150">
    <property type="entry name" value="ANTH domain"/>
    <property type="match status" value="1"/>
</dbReference>
<dbReference type="PANTHER" id="PTHR22951">
    <property type="entry name" value="CLATHRIN ASSEMBLY PROTEIN"/>
    <property type="match status" value="1"/>
</dbReference>
<dbReference type="AlphaFoldDB" id="A0A6G1CIK2"/>
<dbReference type="InterPro" id="IPR011417">
    <property type="entry name" value="ANTH_dom"/>
</dbReference>
<evidence type="ECO:0000313" key="4">
    <source>
        <dbReference type="Proteomes" id="UP000479710"/>
    </source>
</evidence>
<dbReference type="GO" id="GO:0006900">
    <property type="term" value="P:vesicle budding from membrane"/>
    <property type="evidence" value="ECO:0007669"/>
    <property type="project" value="TreeGrafter"/>
</dbReference>
<keyword evidence="4" id="KW-1185">Reference proteome</keyword>
<protein>
    <recommendedName>
        <fullName evidence="2">AP180 N-terminal homology (ANTH) domain-containing protein</fullName>
    </recommendedName>
</protein>
<evidence type="ECO:0000256" key="1">
    <source>
        <dbReference type="SAM" id="MobiDB-lite"/>
    </source>
</evidence>
<feature type="compositionally biased region" description="Polar residues" evidence="1">
    <location>
        <begin position="333"/>
        <end position="342"/>
    </location>
</feature>
<dbReference type="SUPFAM" id="SSF89009">
    <property type="entry name" value="GAT-like domain"/>
    <property type="match status" value="1"/>
</dbReference>
<proteinExistence type="predicted"/>
<dbReference type="GO" id="GO:0072583">
    <property type="term" value="P:clathrin-dependent endocytosis"/>
    <property type="evidence" value="ECO:0007669"/>
    <property type="project" value="InterPro"/>
</dbReference>
<dbReference type="Pfam" id="PF07651">
    <property type="entry name" value="ANTH"/>
    <property type="match status" value="2"/>
</dbReference>
<dbReference type="InterPro" id="IPR008942">
    <property type="entry name" value="ENTH_VHS"/>
</dbReference>
<dbReference type="Gene3D" id="1.25.40.90">
    <property type="match status" value="1"/>
</dbReference>
<gene>
    <name evidence="3" type="ORF">E2562_025131</name>
</gene>
<sequence length="342" mass="37802">MKDRRSLLLVRVRPRGAWHHRELEAAVIRATSHEDRWVDYRRAGRVFRWAGTSPALSPPIMWALARRARLTRCWAMALKALMEDIDGDDSDHCTVRLDRRTKLHYLLELLLQIRPYVYGMEVPLVLEAMDCALIEIFQVYSGICTGVARFLVGAPGPTRPRPRKSTATAGIKVLWRAAEQRAQLSSYFELCRSLGVVNARRLPAFERLSDEDVRNLERLLRRDADEEVVEGAGSSPPIDPTDTGLVASSAVAATRTEWVAPSRAGGGGDPRDEPHRLPERQAGVQVAAHVSDAIAAHHVAARAPREADAVLGRGAQGPHGGARRAPPLGRLPTSLNRTFKSP</sequence>
<dbReference type="GO" id="GO:0005905">
    <property type="term" value="C:clathrin-coated pit"/>
    <property type="evidence" value="ECO:0007669"/>
    <property type="project" value="TreeGrafter"/>
</dbReference>
<dbReference type="Proteomes" id="UP000479710">
    <property type="component" value="Unassembled WGS sequence"/>
</dbReference>
<dbReference type="EMBL" id="SPHZ02000009">
    <property type="protein sequence ID" value="KAF0899891.1"/>
    <property type="molecule type" value="Genomic_DNA"/>
</dbReference>
<feature type="domain" description="AP180 N-terminal homology (ANTH)" evidence="2">
    <location>
        <begin position="22"/>
        <end position="82"/>
    </location>
</feature>
<dbReference type="PANTHER" id="PTHR22951:SF79">
    <property type="entry name" value="CLATHRIN ASSEMBLY PROTEIN"/>
    <property type="match status" value="1"/>
</dbReference>